<name>A0A1Y2EFM1_9PEZI</name>
<keyword evidence="2" id="KW-0812">Transmembrane</keyword>
<dbReference type="STRING" id="1141098.A0A1Y2EFM1"/>
<protein>
    <submittedName>
        <fullName evidence="3">Uncharacterized protein</fullName>
    </submittedName>
</protein>
<evidence type="ECO:0000313" key="4">
    <source>
        <dbReference type="Proteomes" id="UP000193689"/>
    </source>
</evidence>
<sequence length="433" mass="46614">MMGTHEPVEPSSSRPKLTQAQTSNPTRSGGKYVLIPLLLALSAFGFYTTVISMTTNGLVDVLHAVASGEQSSLVGAPEPFKRVYTGIALLDGHLALLVGFFSPFVDGAVPGEATLFYFWAMAQFLASWTVVTLEGVRVGNRSGFSSWTATFGILVQNLAWATTLPVWLAVHLLTSPVAQLPKGDGNAARKALSAYLWDMALLPSAVMLGAIAPALLMSWPTLLGQSASAHYGWIAFWQFFPVWTAGLQWVLRMVCYNTVGSIKPKDDEGRPTSPGKGYMAAVGSVYRFALTLLVGVHLPILGLAVAPAAAHSYLGTKFSGYAGIFERGTFTNVFVSHPPSQPPTVIPTGYASGDLSPLSMHFLQYNLYVASIPFLLWAIYLHQITLKKSNVVGILKTVGFWTLVGGPTAAVVALLWERDEVVLEGEEFDKKTN</sequence>
<feature type="transmembrane region" description="Helical" evidence="2">
    <location>
        <begin position="153"/>
        <end position="174"/>
    </location>
</feature>
<dbReference type="GeneID" id="63782058"/>
<keyword evidence="2" id="KW-1133">Transmembrane helix</keyword>
<dbReference type="InParanoid" id="A0A1Y2EFM1"/>
<dbReference type="RefSeq" id="XP_040720054.1">
    <property type="nucleotide sequence ID" value="XM_040865846.1"/>
</dbReference>
<gene>
    <name evidence="3" type="ORF">BCR38DRAFT_99775</name>
</gene>
<feature type="transmembrane region" description="Helical" evidence="2">
    <location>
        <begin position="362"/>
        <end position="381"/>
    </location>
</feature>
<feature type="transmembrane region" description="Helical" evidence="2">
    <location>
        <begin position="231"/>
        <end position="251"/>
    </location>
</feature>
<dbReference type="AlphaFoldDB" id="A0A1Y2EFM1"/>
<feature type="region of interest" description="Disordered" evidence="1">
    <location>
        <begin position="1"/>
        <end position="26"/>
    </location>
</feature>
<proteinExistence type="predicted"/>
<feature type="compositionally biased region" description="Polar residues" evidence="1">
    <location>
        <begin position="10"/>
        <end position="26"/>
    </location>
</feature>
<evidence type="ECO:0000313" key="3">
    <source>
        <dbReference type="EMBL" id="ORY70104.1"/>
    </source>
</evidence>
<feature type="transmembrane region" description="Helical" evidence="2">
    <location>
        <begin position="288"/>
        <end position="310"/>
    </location>
</feature>
<organism evidence="3 4">
    <name type="scientific">Pseudomassariella vexata</name>
    <dbReference type="NCBI Taxonomy" id="1141098"/>
    <lineage>
        <taxon>Eukaryota</taxon>
        <taxon>Fungi</taxon>
        <taxon>Dikarya</taxon>
        <taxon>Ascomycota</taxon>
        <taxon>Pezizomycotina</taxon>
        <taxon>Sordariomycetes</taxon>
        <taxon>Xylariomycetidae</taxon>
        <taxon>Amphisphaeriales</taxon>
        <taxon>Pseudomassariaceae</taxon>
        <taxon>Pseudomassariella</taxon>
    </lineage>
</organism>
<dbReference type="EMBL" id="MCFJ01000002">
    <property type="protein sequence ID" value="ORY70104.1"/>
    <property type="molecule type" value="Genomic_DNA"/>
</dbReference>
<feature type="transmembrane region" description="Helical" evidence="2">
    <location>
        <begin position="114"/>
        <end position="133"/>
    </location>
</feature>
<comment type="caution">
    <text evidence="3">The sequence shown here is derived from an EMBL/GenBank/DDBJ whole genome shotgun (WGS) entry which is preliminary data.</text>
</comment>
<feature type="transmembrane region" description="Helical" evidence="2">
    <location>
        <begin position="83"/>
        <end position="102"/>
    </location>
</feature>
<feature type="transmembrane region" description="Helical" evidence="2">
    <location>
        <begin position="393"/>
        <end position="416"/>
    </location>
</feature>
<feature type="transmembrane region" description="Helical" evidence="2">
    <location>
        <begin position="195"/>
        <end position="219"/>
    </location>
</feature>
<reference evidence="3 4" key="1">
    <citation type="submission" date="2016-07" db="EMBL/GenBank/DDBJ databases">
        <title>Pervasive Adenine N6-methylation of Active Genes in Fungi.</title>
        <authorList>
            <consortium name="DOE Joint Genome Institute"/>
            <person name="Mondo S.J."/>
            <person name="Dannebaum R.O."/>
            <person name="Kuo R.C."/>
            <person name="Labutti K."/>
            <person name="Haridas S."/>
            <person name="Kuo A."/>
            <person name="Salamov A."/>
            <person name="Ahrendt S.R."/>
            <person name="Lipzen A."/>
            <person name="Sullivan W."/>
            <person name="Andreopoulos W.B."/>
            <person name="Clum A."/>
            <person name="Lindquist E."/>
            <person name="Daum C."/>
            <person name="Ramamoorthy G.K."/>
            <person name="Gryganskyi A."/>
            <person name="Culley D."/>
            <person name="Magnuson J.K."/>
            <person name="James T.Y."/>
            <person name="O'Malley M.A."/>
            <person name="Stajich J.E."/>
            <person name="Spatafora J.W."/>
            <person name="Visel A."/>
            <person name="Grigoriev I.V."/>
        </authorList>
    </citation>
    <scope>NUCLEOTIDE SEQUENCE [LARGE SCALE GENOMIC DNA]</scope>
    <source>
        <strain evidence="3 4">CBS 129021</strain>
    </source>
</reference>
<keyword evidence="2" id="KW-0472">Membrane</keyword>
<dbReference type="OrthoDB" id="9993796at2759"/>
<feature type="transmembrane region" description="Helical" evidence="2">
    <location>
        <begin position="32"/>
        <end position="53"/>
    </location>
</feature>
<keyword evidence="4" id="KW-1185">Reference proteome</keyword>
<evidence type="ECO:0000256" key="2">
    <source>
        <dbReference type="SAM" id="Phobius"/>
    </source>
</evidence>
<accession>A0A1Y2EFM1</accession>
<evidence type="ECO:0000256" key="1">
    <source>
        <dbReference type="SAM" id="MobiDB-lite"/>
    </source>
</evidence>
<dbReference type="Proteomes" id="UP000193689">
    <property type="component" value="Unassembled WGS sequence"/>
</dbReference>